<dbReference type="Pfam" id="PF00023">
    <property type="entry name" value="Ank"/>
    <property type="match status" value="2"/>
</dbReference>
<feature type="domain" description="F-box" evidence="5">
    <location>
        <begin position="1"/>
        <end position="46"/>
    </location>
</feature>
<evidence type="ECO:0000259" key="5">
    <source>
        <dbReference type="PROSITE" id="PS50181"/>
    </source>
</evidence>
<evidence type="ECO:0000256" key="3">
    <source>
        <dbReference type="PROSITE-ProRule" id="PRU00023"/>
    </source>
</evidence>
<feature type="compositionally biased region" description="Polar residues" evidence="4">
    <location>
        <begin position="291"/>
        <end position="306"/>
    </location>
</feature>
<organism evidence="6 7">
    <name type="scientific">Colletotrichum tanaceti</name>
    <dbReference type="NCBI Taxonomy" id="1306861"/>
    <lineage>
        <taxon>Eukaryota</taxon>
        <taxon>Fungi</taxon>
        <taxon>Dikarya</taxon>
        <taxon>Ascomycota</taxon>
        <taxon>Pezizomycotina</taxon>
        <taxon>Sordariomycetes</taxon>
        <taxon>Hypocreomycetidae</taxon>
        <taxon>Glomerellales</taxon>
        <taxon>Glomerellaceae</taxon>
        <taxon>Colletotrichum</taxon>
        <taxon>Colletotrichum destructivum species complex</taxon>
    </lineage>
</organism>
<dbReference type="PROSITE" id="PS50297">
    <property type="entry name" value="ANK_REP_REGION"/>
    <property type="match status" value="1"/>
</dbReference>
<proteinExistence type="predicted"/>
<keyword evidence="2 3" id="KW-0040">ANK repeat</keyword>
<protein>
    <recommendedName>
        <fullName evidence="5">F-box domain-containing protein</fullName>
    </recommendedName>
</protein>
<evidence type="ECO:0000313" key="6">
    <source>
        <dbReference type="EMBL" id="TKW58812.1"/>
    </source>
</evidence>
<dbReference type="PROSITE" id="PS50088">
    <property type="entry name" value="ANK_REPEAT"/>
    <property type="match status" value="1"/>
</dbReference>
<evidence type="ECO:0000256" key="2">
    <source>
        <dbReference type="ARBA" id="ARBA00023043"/>
    </source>
</evidence>
<dbReference type="SUPFAM" id="SSF48403">
    <property type="entry name" value="Ankyrin repeat"/>
    <property type="match status" value="1"/>
</dbReference>
<dbReference type="STRING" id="1306861.A0A4U6XSH2"/>
<feature type="repeat" description="ANK" evidence="3">
    <location>
        <begin position="198"/>
        <end position="230"/>
    </location>
</feature>
<gene>
    <name evidence="6" type="ORF">CTA1_8617</name>
</gene>
<dbReference type="PANTHER" id="PTHR24203:SF86">
    <property type="entry name" value="PROTEASOME 26S SUBUNIT, NON-ATPASE 10"/>
    <property type="match status" value="1"/>
</dbReference>
<name>A0A4U6XSH2_9PEZI</name>
<dbReference type="SMART" id="SM00248">
    <property type="entry name" value="ANK"/>
    <property type="match status" value="4"/>
</dbReference>
<keyword evidence="7" id="KW-1185">Reference proteome</keyword>
<dbReference type="InterPro" id="IPR001810">
    <property type="entry name" value="F-box_dom"/>
</dbReference>
<dbReference type="OrthoDB" id="341259at2759"/>
<dbReference type="EMBL" id="PJEX01000018">
    <property type="protein sequence ID" value="TKW58812.1"/>
    <property type="molecule type" value="Genomic_DNA"/>
</dbReference>
<keyword evidence="1" id="KW-0677">Repeat</keyword>
<dbReference type="InterPro" id="IPR002110">
    <property type="entry name" value="Ankyrin_rpt"/>
</dbReference>
<dbReference type="PROSITE" id="PS50181">
    <property type="entry name" value="FBOX"/>
    <property type="match status" value="1"/>
</dbReference>
<reference evidence="6 7" key="1">
    <citation type="journal article" date="2019" name="PLoS ONE">
        <title>Comparative genome analysis indicates high evolutionary potential of pathogenicity genes in Colletotrichum tanaceti.</title>
        <authorList>
            <person name="Lelwala R.V."/>
            <person name="Korhonen P.K."/>
            <person name="Young N.D."/>
            <person name="Scott J.B."/>
            <person name="Ades P.A."/>
            <person name="Gasser R.B."/>
            <person name="Taylor P.W.J."/>
        </authorList>
    </citation>
    <scope>NUCLEOTIDE SEQUENCE [LARGE SCALE GENOMIC DNA]</scope>
    <source>
        <strain evidence="6">BRIP57314</strain>
    </source>
</reference>
<dbReference type="Proteomes" id="UP000310108">
    <property type="component" value="Unassembled WGS sequence"/>
</dbReference>
<dbReference type="InterPro" id="IPR036770">
    <property type="entry name" value="Ankyrin_rpt-contain_sf"/>
</dbReference>
<evidence type="ECO:0000313" key="7">
    <source>
        <dbReference type="Proteomes" id="UP000310108"/>
    </source>
</evidence>
<dbReference type="Gene3D" id="1.25.40.20">
    <property type="entry name" value="Ankyrin repeat-containing domain"/>
    <property type="match status" value="2"/>
</dbReference>
<feature type="region of interest" description="Disordered" evidence="4">
    <location>
        <begin position="288"/>
        <end position="308"/>
    </location>
</feature>
<comment type="caution">
    <text evidence="6">The sequence shown here is derived from an EMBL/GenBank/DDBJ whole genome shotgun (WGS) entry which is preliminary data.</text>
</comment>
<sequence>MALDSLPSEVLLHIATYIDTPDSDAALALVNRRLLDVFKPSLYRAAISVDLPDITIVAAAKGNLETLKVAATYGAHFRGRYPLPPLDWVKDKWRLQHYKTIRMRETWEPDLVVPDDYDAGPIPQEACWATPLAMAARNGHYHVVQWLLKQNVGLEDGGRFLCDCMPLKCRHPFDNSKCHPNYPGVQVNPGHLKLCRFPAWTPLHYAICNRHTSIARLLLASGASYHNVRMPNRFHKYPLFPAVESPDSVDIYELALSYHEMKRRIFGLDDGNGLLDQGDFGLQEVDGGGNTSIPPSSPLTLQTTGDGTPELAETENLVEMASYEDPFYIPALHIAASSGAKPIMTHLVKNVGVDILSQDGYGGTVLHYAVFAPQPSNAVNQALSLGADPRVGFFWGMESLLSKSFDALDWAIQFRVEQAVDAFLAWPGCDLAWCHMPCKHHPSGSPFSQSRRISRPSKETRIKHMIKELSEGNFPPLMTPDWDYGMQCFKLFSPRLFSATIRQSTGKFQKENGILRRELERAFFCALQTDCPNNEDLSWFKWFDLDEIAAVSENDETLTNRWGLSFKVALYPEIVSIGALALYNVVIGNAKLDSQLDRICWLLHRGANPCPPSRMTQRFSPILHLLGSLRPSQYWSDRVEGTIAIINVLGVAGGWVAFARDAMPLPQGLLTMSAHYVWVYRRVEESNKKLAEKIHSMLEESMPSELLAIFEEYKIFR</sequence>
<evidence type="ECO:0000256" key="4">
    <source>
        <dbReference type="SAM" id="MobiDB-lite"/>
    </source>
</evidence>
<evidence type="ECO:0000256" key="1">
    <source>
        <dbReference type="ARBA" id="ARBA00022737"/>
    </source>
</evidence>
<dbReference type="AlphaFoldDB" id="A0A4U6XSH2"/>
<dbReference type="PANTHER" id="PTHR24203">
    <property type="entry name" value="ANKYRIN REPEAT FAMILY PROTEIN"/>
    <property type="match status" value="1"/>
</dbReference>
<accession>A0A4U6XSH2</accession>